<name>A0A8K0P0J4_LADFU</name>
<protein>
    <recommendedName>
        <fullName evidence="1">RNA-directed DNA polymerase</fullName>
        <ecNumber evidence="1">2.7.7.49</ecNumber>
    </recommendedName>
</protein>
<dbReference type="Gene3D" id="1.10.340.70">
    <property type="match status" value="1"/>
</dbReference>
<dbReference type="EMBL" id="KZ308293">
    <property type="protein sequence ID" value="KAG8226714.1"/>
    <property type="molecule type" value="Genomic_DNA"/>
</dbReference>
<dbReference type="PANTHER" id="PTHR37984:SF5">
    <property type="entry name" value="PROTEIN NYNRIN-LIKE"/>
    <property type="match status" value="1"/>
</dbReference>
<dbReference type="InterPro" id="IPR041588">
    <property type="entry name" value="Integrase_H2C2"/>
</dbReference>
<accession>A0A8K0P0J4</accession>
<evidence type="ECO:0000313" key="3">
    <source>
        <dbReference type="EMBL" id="KAG8226714.1"/>
    </source>
</evidence>
<dbReference type="EC" id="2.7.7.49" evidence="1"/>
<sequence>MALQENYLKIIHQKGKVDVVADMLSWNSTTRAESTKVPGELIVSVLVGERPKVSDINVQQCSNKTLLGILEGLEDAGEPCLERESDNFQLVNGMLYRRNSGRGLRLLLVVPYSLHSDVLEACHAGATGVHLGMTKTRDLIQGSYWWPQLVRDVHGLVRTCALSIP</sequence>
<dbReference type="GO" id="GO:0003964">
    <property type="term" value="F:RNA-directed DNA polymerase activity"/>
    <property type="evidence" value="ECO:0007669"/>
    <property type="project" value="UniProtKB-EC"/>
</dbReference>
<dbReference type="AlphaFoldDB" id="A0A8K0P0J4"/>
<evidence type="ECO:0000256" key="1">
    <source>
        <dbReference type="ARBA" id="ARBA00012493"/>
    </source>
</evidence>
<reference evidence="3" key="1">
    <citation type="submission" date="2013-04" db="EMBL/GenBank/DDBJ databases">
        <authorList>
            <person name="Qu J."/>
            <person name="Murali S.C."/>
            <person name="Bandaranaike D."/>
            <person name="Bellair M."/>
            <person name="Blankenburg K."/>
            <person name="Chao H."/>
            <person name="Dinh H."/>
            <person name="Doddapaneni H."/>
            <person name="Downs B."/>
            <person name="Dugan-Rocha S."/>
            <person name="Elkadiri S."/>
            <person name="Gnanaolivu R.D."/>
            <person name="Hernandez B."/>
            <person name="Javaid M."/>
            <person name="Jayaseelan J.C."/>
            <person name="Lee S."/>
            <person name="Li M."/>
            <person name="Ming W."/>
            <person name="Munidasa M."/>
            <person name="Muniz J."/>
            <person name="Nguyen L."/>
            <person name="Ongeri F."/>
            <person name="Osuji N."/>
            <person name="Pu L.-L."/>
            <person name="Puazo M."/>
            <person name="Qu C."/>
            <person name="Quiroz J."/>
            <person name="Raj R."/>
            <person name="Weissenberger G."/>
            <person name="Xin Y."/>
            <person name="Zou X."/>
            <person name="Han Y."/>
            <person name="Richards S."/>
            <person name="Worley K."/>
            <person name="Muzny D."/>
            <person name="Gibbs R."/>
        </authorList>
    </citation>
    <scope>NUCLEOTIDE SEQUENCE</scope>
    <source>
        <strain evidence="3">Sampled in the wild</strain>
    </source>
</reference>
<dbReference type="OrthoDB" id="6630439at2759"/>
<proteinExistence type="predicted"/>
<dbReference type="PANTHER" id="PTHR37984">
    <property type="entry name" value="PROTEIN CBG26694"/>
    <property type="match status" value="1"/>
</dbReference>
<dbReference type="Proteomes" id="UP000792457">
    <property type="component" value="Unassembled WGS sequence"/>
</dbReference>
<dbReference type="InterPro" id="IPR050951">
    <property type="entry name" value="Retrovirus_Pol_polyprotein"/>
</dbReference>
<comment type="caution">
    <text evidence="3">The sequence shown here is derived from an EMBL/GenBank/DDBJ whole genome shotgun (WGS) entry which is preliminary data.</text>
</comment>
<dbReference type="FunFam" id="1.10.340.70:FF:000001">
    <property type="entry name" value="Retrovirus-related Pol polyprotein from transposon gypsy-like Protein"/>
    <property type="match status" value="1"/>
</dbReference>
<dbReference type="Pfam" id="PF17921">
    <property type="entry name" value="Integrase_H2C2"/>
    <property type="match status" value="1"/>
</dbReference>
<feature type="domain" description="Integrase zinc-binding" evidence="2">
    <location>
        <begin position="110"/>
        <end position="160"/>
    </location>
</feature>
<gene>
    <name evidence="3" type="ORF">J437_LFUL005531</name>
</gene>
<organism evidence="3 4">
    <name type="scientific">Ladona fulva</name>
    <name type="common">Scarce chaser dragonfly</name>
    <name type="synonym">Libellula fulva</name>
    <dbReference type="NCBI Taxonomy" id="123851"/>
    <lineage>
        <taxon>Eukaryota</taxon>
        <taxon>Metazoa</taxon>
        <taxon>Ecdysozoa</taxon>
        <taxon>Arthropoda</taxon>
        <taxon>Hexapoda</taxon>
        <taxon>Insecta</taxon>
        <taxon>Pterygota</taxon>
        <taxon>Palaeoptera</taxon>
        <taxon>Odonata</taxon>
        <taxon>Epiprocta</taxon>
        <taxon>Anisoptera</taxon>
        <taxon>Libelluloidea</taxon>
        <taxon>Libellulidae</taxon>
        <taxon>Ladona</taxon>
    </lineage>
</organism>
<evidence type="ECO:0000259" key="2">
    <source>
        <dbReference type="Pfam" id="PF17921"/>
    </source>
</evidence>
<evidence type="ECO:0000313" key="4">
    <source>
        <dbReference type="Proteomes" id="UP000792457"/>
    </source>
</evidence>
<keyword evidence="4" id="KW-1185">Reference proteome</keyword>
<reference evidence="3" key="2">
    <citation type="submission" date="2017-10" db="EMBL/GenBank/DDBJ databases">
        <title>Ladona fulva Genome sequencing and assembly.</title>
        <authorList>
            <person name="Murali S."/>
            <person name="Richards S."/>
            <person name="Bandaranaike D."/>
            <person name="Bellair M."/>
            <person name="Blankenburg K."/>
            <person name="Chao H."/>
            <person name="Dinh H."/>
            <person name="Doddapaneni H."/>
            <person name="Dugan-Rocha S."/>
            <person name="Elkadiri S."/>
            <person name="Gnanaolivu R."/>
            <person name="Hernandez B."/>
            <person name="Skinner E."/>
            <person name="Javaid M."/>
            <person name="Lee S."/>
            <person name="Li M."/>
            <person name="Ming W."/>
            <person name="Munidasa M."/>
            <person name="Muniz J."/>
            <person name="Nguyen L."/>
            <person name="Hughes D."/>
            <person name="Osuji N."/>
            <person name="Pu L.-L."/>
            <person name="Puazo M."/>
            <person name="Qu C."/>
            <person name="Quiroz J."/>
            <person name="Raj R."/>
            <person name="Weissenberger G."/>
            <person name="Xin Y."/>
            <person name="Zou X."/>
            <person name="Han Y."/>
            <person name="Worley K."/>
            <person name="Muzny D."/>
            <person name="Gibbs R."/>
        </authorList>
    </citation>
    <scope>NUCLEOTIDE SEQUENCE</scope>
    <source>
        <strain evidence="3">Sampled in the wild</strain>
    </source>
</reference>